<name>A0ABQ6FU51_9CHLR</name>
<feature type="domain" description="Helicase ATP-binding" evidence="13">
    <location>
        <begin position="360"/>
        <end position="527"/>
    </location>
</feature>
<evidence type="ECO:0000256" key="12">
    <source>
        <dbReference type="SAM" id="MobiDB-lite"/>
    </source>
</evidence>
<feature type="binding site" evidence="11">
    <location>
        <position position="597"/>
    </location>
    <ligand>
        <name>Zn(2+)</name>
        <dbReference type="ChEBI" id="CHEBI:29105"/>
        <label>2</label>
    </ligand>
</feature>
<proteinExistence type="inferred from homology"/>
<keyword evidence="2 11" id="KW-0235">DNA replication</keyword>
<dbReference type="CDD" id="cd18804">
    <property type="entry name" value="SF2_C_priA"/>
    <property type="match status" value="1"/>
</dbReference>
<dbReference type="Pfam" id="PF17764">
    <property type="entry name" value="PriA_3primeBD"/>
    <property type="match status" value="1"/>
</dbReference>
<dbReference type="EC" id="5.6.2.4" evidence="11"/>
<comment type="similarity">
    <text evidence="11">Belongs to the helicase family. PriA subfamily.</text>
</comment>
<feature type="binding site" evidence="11">
    <location>
        <position position="628"/>
    </location>
    <ligand>
        <name>Zn(2+)</name>
        <dbReference type="ChEBI" id="CHEBI:29105"/>
        <label>1</label>
    </ligand>
</feature>
<dbReference type="InterPro" id="IPR014001">
    <property type="entry name" value="Helicase_ATP-bd"/>
</dbReference>
<dbReference type="PROSITE" id="PS51192">
    <property type="entry name" value="HELICASE_ATP_BIND_1"/>
    <property type="match status" value="1"/>
</dbReference>
<evidence type="ECO:0000259" key="13">
    <source>
        <dbReference type="PROSITE" id="PS51192"/>
    </source>
</evidence>
<protein>
    <recommendedName>
        <fullName evidence="11">Replication restart protein PriA</fullName>
    </recommendedName>
    <alternativeName>
        <fullName evidence="11">ATP-dependent DNA helicase PriA</fullName>
        <ecNumber evidence="11">5.6.2.4</ecNumber>
    </alternativeName>
    <alternativeName>
        <fullName evidence="11">DNA 3'-5' helicase PriA</fullName>
    </alternativeName>
</protein>
<accession>A0ABQ6FU51</accession>
<keyword evidence="4 11" id="KW-0547">Nucleotide-binding</keyword>
<evidence type="ECO:0000256" key="1">
    <source>
        <dbReference type="ARBA" id="ARBA00022515"/>
    </source>
</evidence>
<evidence type="ECO:0000256" key="5">
    <source>
        <dbReference type="ARBA" id="ARBA00022801"/>
    </source>
</evidence>
<feature type="binding site" evidence="11">
    <location>
        <position position="591"/>
    </location>
    <ligand>
        <name>Zn(2+)</name>
        <dbReference type="ChEBI" id="CHEBI:29105"/>
        <label>1</label>
    </ligand>
</feature>
<evidence type="ECO:0000256" key="8">
    <source>
        <dbReference type="ARBA" id="ARBA00022840"/>
    </source>
</evidence>
<dbReference type="Proteomes" id="UP001344906">
    <property type="component" value="Unassembled WGS sequence"/>
</dbReference>
<comment type="caution">
    <text evidence="15">The sequence shown here is derived from an EMBL/GenBank/DDBJ whole genome shotgun (WGS) entry which is preliminary data.</text>
</comment>
<reference evidence="15 16" key="1">
    <citation type="submission" date="2023-02" db="EMBL/GenBank/DDBJ databases">
        <title>Dictyobacter halimunensis sp. nov., a new member of the class Ktedonobacteria from forest soil in a geothermal area.</title>
        <authorList>
            <person name="Rachmania M.K."/>
            <person name="Ningsih F."/>
            <person name="Sakai Y."/>
            <person name="Yabe S."/>
            <person name="Yokota A."/>
            <person name="Sjamsuridzal W."/>
        </authorList>
    </citation>
    <scope>NUCLEOTIDE SEQUENCE [LARGE SCALE GENOMIC DNA]</scope>
    <source>
        <strain evidence="15 16">S3.2.2.5</strain>
    </source>
</reference>
<keyword evidence="7 11" id="KW-0862">Zinc</keyword>
<dbReference type="InterPro" id="IPR041236">
    <property type="entry name" value="PriA_C"/>
</dbReference>
<sequence>MLADVLTSAASWLGEERALLTYVVPEELEPELRAGQLVAVPYGERLVEGIVWTTSQDEWVQLEPGEELRPIHTILDIEPSLQGHQMALAQWIANYYVTPLAYVAQMMLPPGLMQRSRAVLRLADHDEQALNAALQDGSLQLRALIGLLMTEGTIDVERLKSLLGPKRAKEVLKEVRQSDLFSQDSQLDAPRAKARVKRIVRLVSCGDALQEWRTRTEERAQRNSLPVPVPVIPDHVMQPKSSGRKGRKAVVNPWAIPEAVSATATLTLGRSDKESLWAQHQLAAVDLLLHNTDPDAHWSVNALCKASGMTKAQFNQLLDEHILAIEEAELRRNPLQGRNTPTSQPLPLTPDQQHALNCIVGNEYDLRPILLHGVTGSGKTEVYLQALATLIAQGKQGIILVPEIALTTQAVLRVAARFPDRVAIIHSELSTGERYDEWRRIRSGEVDVVIGSRSALFAPLPNLGIIILDEEHEPAYKQAERRPTYHARNAALMLGNILDIPVVMGSATPAVESFYLAEQEHYRLVELPGRINASLPPVEVVDLRNELHAGNTSIISRRLQEELTRVLENRQQAILFLNRRGAASCVLCRDCGYTVMCEHCDIPLTYHSTERILLCHYCGLQSKVLQFCPQCKSSGIRYFGLGTEKIQETIQRLFPQARLLRWDRDTARNRRAHEQLLDRFANREADILIGTQMIAKGLDLPGVTLVGVVSADIALGLPDYSTTERAFTLLTQVAGRAGRGAEAGQVIIQTFNPQHFCIETASHHDYHEFYRVEIESRYRYQYPPFRRFVKFTYSHENRHRCQNEAILLYDRLQQWIERLGLTDTDIVGPAPALMERLRGKYHWQMIVRGPDLHQLLRVIEAPQWEIDIDPVSTL</sequence>
<evidence type="ECO:0000256" key="7">
    <source>
        <dbReference type="ARBA" id="ARBA00022833"/>
    </source>
</evidence>
<feature type="region of interest" description="Disordered" evidence="12">
    <location>
        <begin position="227"/>
        <end position="249"/>
    </location>
</feature>
<dbReference type="InterPro" id="IPR027417">
    <property type="entry name" value="P-loop_NTPase"/>
</dbReference>
<evidence type="ECO:0000256" key="4">
    <source>
        <dbReference type="ARBA" id="ARBA00022741"/>
    </source>
</evidence>
<evidence type="ECO:0000313" key="16">
    <source>
        <dbReference type="Proteomes" id="UP001344906"/>
    </source>
</evidence>
<dbReference type="InterPro" id="IPR001650">
    <property type="entry name" value="Helicase_C-like"/>
</dbReference>
<dbReference type="RefSeq" id="WP_338253831.1">
    <property type="nucleotide sequence ID" value="NZ_BSRI01000002.1"/>
</dbReference>
<evidence type="ECO:0000256" key="11">
    <source>
        <dbReference type="HAMAP-Rule" id="MF_00983"/>
    </source>
</evidence>
<comment type="subunit">
    <text evidence="11">Component of the replication restart primosome.</text>
</comment>
<dbReference type="InterPro" id="IPR040498">
    <property type="entry name" value="PriA_CRR"/>
</dbReference>
<dbReference type="InterPro" id="IPR041222">
    <property type="entry name" value="PriA_3primeBD"/>
</dbReference>
<dbReference type="CDD" id="cd17929">
    <property type="entry name" value="DEXHc_priA"/>
    <property type="match status" value="1"/>
</dbReference>
<keyword evidence="1 11" id="KW-0639">Primosome</keyword>
<evidence type="ECO:0000256" key="10">
    <source>
        <dbReference type="ARBA" id="ARBA00023235"/>
    </source>
</evidence>
<evidence type="ECO:0000256" key="6">
    <source>
        <dbReference type="ARBA" id="ARBA00022806"/>
    </source>
</evidence>
<evidence type="ECO:0000313" key="15">
    <source>
        <dbReference type="EMBL" id="GLV57790.1"/>
    </source>
</evidence>
<dbReference type="HAMAP" id="MF_00983">
    <property type="entry name" value="PriA"/>
    <property type="match status" value="1"/>
</dbReference>
<keyword evidence="16" id="KW-1185">Reference proteome</keyword>
<comment type="function">
    <text evidence="11">Initiates the restart of stalled replication forks, which reloads the replicative helicase on sites other than the origin of replication. Recognizes and binds to abandoned replication forks and remodels them to uncover a helicase loading site. Promotes assembly of the primosome at these replication forks.</text>
</comment>
<dbReference type="InterPro" id="IPR042115">
    <property type="entry name" value="PriA_3primeBD_sf"/>
</dbReference>
<gene>
    <name evidence="11" type="primary">priA</name>
    <name evidence="15" type="ORF">KDH_46250</name>
</gene>
<keyword evidence="5 11" id="KW-0378">Hydrolase</keyword>
<comment type="catalytic activity">
    <reaction evidence="11">
        <text>ATP + H2O = ADP + phosphate + H(+)</text>
        <dbReference type="Rhea" id="RHEA:13065"/>
        <dbReference type="ChEBI" id="CHEBI:15377"/>
        <dbReference type="ChEBI" id="CHEBI:15378"/>
        <dbReference type="ChEBI" id="CHEBI:30616"/>
        <dbReference type="ChEBI" id="CHEBI:43474"/>
        <dbReference type="ChEBI" id="CHEBI:456216"/>
        <dbReference type="EC" id="5.6.2.4"/>
    </reaction>
</comment>
<feature type="binding site" evidence="11">
    <location>
        <position position="588"/>
    </location>
    <ligand>
        <name>Zn(2+)</name>
        <dbReference type="ChEBI" id="CHEBI:29105"/>
        <label>1</label>
    </ligand>
</feature>
<dbReference type="Pfam" id="PF00270">
    <property type="entry name" value="DEAD"/>
    <property type="match status" value="1"/>
</dbReference>
<keyword evidence="9 11" id="KW-0238">DNA-binding</keyword>
<dbReference type="PROSITE" id="PS51194">
    <property type="entry name" value="HELICASE_CTER"/>
    <property type="match status" value="1"/>
</dbReference>
<dbReference type="InterPro" id="IPR011545">
    <property type="entry name" value="DEAD/DEAH_box_helicase_dom"/>
</dbReference>
<keyword evidence="10 11" id="KW-0413">Isomerase</keyword>
<dbReference type="InterPro" id="IPR005259">
    <property type="entry name" value="PriA"/>
</dbReference>
<keyword evidence="6 11" id="KW-0347">Helicase</keyword>
<keyword evidence="3 11" id="KW-0479">Metal-binding</keyword>
<dbReference type="PANTHER" id="PTHR30580:SF0">
    <property type="entry name" value="PRIMOSOMAL PROTEIN N"/>
    <property type="match status" value="1"/>
</dbReference>
<dbReference type="Gene3D" id="3.40.1440.60">
    <property type="entry name" value="PriA, 3(prime) DNA-binding domain"/>
    <property type="match status" value="1"/>
</dbReference>
<feature type="domain" description="Helicase C-terminal" evidence="14">
    <location>
        <begin position="623"/>
        <end position="786"/>
    </location>
</feature>
<feature type="binding site" evidence="11">
    <location>
        <position position="600"/>
    </location>
    <ligand>
        <name>Zn(2+)</name>
        <dbReference type="ChEBI" id="CHEBI:29105"/>
        <label>2</label>
    </ligand>
</feature>
<dbReference type="Pfam" id="PF18074">
    <property type="entry name" value="PriA_C"/>
    <property type="match status" value="1"/>
</dbReference>
<dbReference type="EMBL" id="BSRI01000002">
    <property type="protein sequence ID" value="GLV57790.1"/>
    <property type="molecule type" value="Genomic_DNA"/>
</dbReference>
<dbReference type="SUPFAM" id="SSF52540">
    <property type="entry name" value="P-loop containing nucleoside triphosphate hydrolases"/>
    <property type="match status" value="2"/>
</dbReference>
<feature type="binding site" evidence="11">
    <location>
        <position position="631"/>
    </location>
    <ligand>
        <name>Zn(2+)</name>
        <dbReference type="ChEBI" id="CHEBI:29105"/>
        <label>1</label>
    </ligand>
</feature>
<comment type="cofactor">
    <cofactor evidence="11">
        <name>Zn(2+)</name>
        <dbReference type="ChEBI" id="CHEBI:29105"/>
    </cofactor>
    <text evidence="11">Binds 2 zinc ions per subunit.</text>
</comment>
<evidence type="ECO:0000256" key="3">
    <source>
        <dbReference type="ARBA" id="ARBA00022723"/>
    </source>
</evidence>
<dbReference type="SMART" id="SM00487">
    <property type="entry name" value="DEXDc"/>
    <property type="match status" value="1"/>
</dbReference>
<feature type="binding site" evidence="11">
    <location>
        <position position="618"/>
    </location>
    <ligand>
        <name>Zn(2+)</name>
        <dbReference type="ChEBI" id="CHEBI:29105"/>
        <label>2</label>
    </ligand>
</feature>
<dbReference type="NCBIfam" id="NF004066">
    <property type="entry name" value="PRK05580.1-3"/>
    <property type="match status" value="1"/>
</dbReference>
<evidence type="ECO:0000256" key="2">
    <source>
        <dbReference type="ARBA" id="ARBA00022705"/>
    </source>
</evidence>
<evidence type="ECO:0000259" key="14">
    <source>
        <dbReference type="PROSITE" id="PS51194"/>
    </source>
</evidence>
<dbReference type="PANTHER" id="PTHR30580">
    <property type="entry name" value="PRIMOSOMAL PROTEIN N"/>
    <property type="match status" value="1"/>
</dbReference>
<dbReference type="NCBIfam" id="TIGR00595">
    <property type="entry name" value="priA"/>
    <property type="match status" value="1"/>
</dbReference>
<evidence type="ECO:0000256" key="9">
    <source>
        <dbReference type="ARBA" id="ARBA00023125"/>
    </source>
</evidence>
<dbReference type="Pfam" id="PF18319">
    <property type="entry name" value="Zn_ribbon_PriA"/>
    <property type="match status" value="1"/>
</dbReference>
<dbReference type="Gene3D" id="3.40.50.300">
    <property type="entry name" value="P-loop containing nucleotide triphosphate hydrolases"/>
    <property type="match status" value="2"/>
</dbReference>
<keyword evidence="8 11" id="KW-0067">ATP-binding</keyword>
<feature type="binding site" evidence="11">
    <location>
        <position position="615"/>
    </location>
    <ligand>
        <name>Zn(2+)</name>
        <dbReference type="ChEBI" id="CHEBI:29105"/>
        <label>2</label>
    </ligand>
</feature>
<dbReference type="SMART" id="SM00490">
    <property type="entry name" value="HELICc"/>
    <property type="match status" value="1"/>
</dbReference>
<comment type="catalytic activity">
    <reaction evidence="11">
        <text>Couples ATP hydrolysis with the unwinding of duplex DNA by translocating in the 3'-5' direction.</text>
        <dbReference type="EC" id="5.6.2.4"/>
    </reaction>
</comment>
<dbReference type="Pfam" id="PF00271">
    <property type="entry name" value="Helicase_C"/>
    <property type="match status" value="1"/>
</dbReference>
<organism evidence="15 16">
    <name type="scientific">Dictyobacter halimunensis</name>
    <dbReference type="NCBI Taxonomy" id="3026934"/>
    <lineage>
        <taxon>Bacteria</taxon>
        <taxon>Bacillati</taxon>
        <taxon>Chloroflexota</taxon>
        <taxon>Ktedonobacteria</taxon>
        <taxon>Ktedonobacterales</taxon>
        <taxon>Dictyobacteraceae</taxon>
        <taxon>Dictyobacter</taxon>
    </lineage>
</organism>